<organism evidence="6 7">
    <name type="scientific">Sphingomonas japonica</name>
    <dbReference type="NCBI Taxonomy" id="511662"/>
    <lineage>
        <taxon>Bacteria</taxon>
        <taxon>Pseudomonadati</taxon>
        <taxon>Pseudomonadota</taxon>
        <taxon>Alphaproteobacteria</taxon>
        <taxon>Sphingomonadales</taxon>
        <taxon>Sphingomonadaceae</taxon>
        <taxon>Sphingomonas</taxon>
    </lineage>
</organism>
<comment type="subcellular location">
    <subcellularLocation>
        <location evidence="5">Cell inner membrane</location>
        <topology evidence="5">Multi-pass membrane protein</topology>
    </subcellularLocation>
</comment>
<feature type="transmembrane region" description="Helical" evidence="5">
    <location>
        <begin position="55"/>
        <end position="72"/>
    </location>
</feature>
<keyword evidence="4 5" id="KW-0472">Membrane</keyword>
<comment type="similarity">
    <text evidence="5">Belongs to the YciB family.</text>
</comment>
<dbReference type="NCBIfam" id="TIGR00997">
    <property type="entry name" value="ispZ"/>
    <property type="match status" value="1"/>
</dbReference>
<keyword evidence="7" id="KW-1185">Reference proteome</keyword>
<comment type="caution">
    <text evidence="6">The sequence shown here is derived from an EMBL/GenBank/DDBJ whole genome shotgun (WGS) entry which is preliminary data.</text>
</comment>
<feature type="transmembrane region" description="Helical" evidence="5">
    <location>
        <begin position="84"/>
        <end position="104"/>
    </location>
</feature>
<name>A0ABX0U5X4_9SPHN</name>
<dbReference type="PANTHER" id="PTHR36917">
    <property type="entry name" value="INTRACELLULAR SEPTATION PROTEIN A-RELATED"/>
    <property type="match status" value="1"/>
</dbReference>
<protein>
    <recommendedName>
        <fullName evidence="5">Inner membrane-spanning protein YciB</fullName>
    </recommendedName>
</protein>
<reference evidence="6 7" key="1">
    <citation type="submission" date="2020-03" db="EMBL/GenBank/DDBJ databases">
        <title>Genomic Encyclopedia of Type Strains, Phase IV (KMG-IV): sequencing the most valuable type-strain genomes for metagenomic binning, comparative biology and taxonomic classification.</title>
        <authorList>
            <person name="Goeker M."/>
        </authorList>
    </citation>
    <scope>NUCLEOTIDE SEQUENCE [LARGE SCALE GENOMIC DNA]</scope>
    <source>
        <strain evidence="6 7">DSM 22753</strain>
    </source>
</reference>
<accession>A0ABX0U5X4</accession>
<evidence type="ECO:0000313" key="7">
    <source>
        <dbReference type="Proteomes" id="UP000788153"/>
    </source>
</evidence>
<evidence type="ECO:0000256" key="4">
    <source>
        <dbReference type="ARBA" id="ARBA00023136"/>
    </source>
</evidence>
<feature type="transmembrane region" description="Helical" evidence="5">
    <location>
        <begin position="26"/>
        <end position="43"/>
    </location>
</feature>
<gene>
    <name evidence="5" type="primary">yciB</name>
    <name evidence="6" type="ORF">FHT01_002199</name>
</gene>
<evidence type="ECO:0000256" key="3">
    <source>
        <dbReference type="ARBA" id="ARBA00022989"/>
    </source>
</evidence>
<dbReference type="InterPro" id="IPR006008">
    <property type="entry name" value="YciB"/>
</dbReference>
<evidence type="ECO:0000256" key="5">
    <source>
        <dbReference type="HAMAP-Rule" id="MF_00189"/>
    </source>
</evidence>
<dbReference type="Proteomes" id="UP000788153">
    <property type="component" value="Unassembled WGS sequence"/>
</dbReference>
<dbReference type="HAMAP" id="MF_00189">
    <property type="entry name" value="YciB"/>
    <property type="match status" value="1"/>
</dbReference>
<keyword evidence="5" id="KW-0997">Cell inner membrane</keyword>
<evidence type="ECO:0000256" key="2">
    <source>
        <dbReference type="ARBA" id="ARBA00022692"/>
    </source>
</evidence>
<evidence type="ECO:0000256" key="1">
    <source>
        <dbReference type="ARBA" id="ARBA00022475"/>
    </source>
</evidence>
<sequence length="197" mass="21314">MALDFGPLAVFFAINTLLPGSAIERILAATAGFMVAIVMSMAVAKWKAGGISPMLWLSGGLVLVFGSLTLYFHDSTFIKMKPTVVYAMFAAILGFGAATGRPLLRTLLETAYPGLSEAGWRKLTINWACFFVFMAVVNEAVWRTTAPNPDSDLTFWAGFKLWGAIPLTMVFALVNIPMLLRHGLQAEAKDVPLPPEG</sequence>
<keyword evidence="1 5" id="KW-1003">Cell membrane</keyword>
<keyword evidence="2 5" id="KW-0812">Transmembrane</keyword>
<proteinExistence type="inferred from homology"/>
<feature type="transmembrane region" description="Helical" evidence="5">
    <location>
        <begin position="161"/>
        <end position="180"/>
    </location>
</feature>
<dbReference type="PANTHER" id="PTHR36917:SF1">
    <property type="entry name" value="INNER MEMBRANE-SPANNING PROTEIN YCIB"/>
    <property type="match status" value="1"/>
</dbReference>
<evidence type="ECO:0000313" key="6">
    <source>
        <dbReference type="EMBL" id="NIJ24657.1"/>
    </source>
</evidence>
<dbReference type="Pfam" id="PF04279">
    <property type="entry name" value="IspA"/>
    <property type="match status" value="1"/>
</dbReference>
<comment type="function">
    <text evidence="5">Plays a role in cell envelope biogenesis, maintenance of cell envelope integrity and membrane homeostasis.</text>
</comment>
<dbReference type="EMBL" id="JAASQP010000001">
    <property type="protein sequence ID" value="NIJ24657.1"/>
    <property type="molecule type" value="Genomic_DNA"/>
</dbReference>
<feature type="transmembrane region" description="Helical" evidence="5">
    <location>
        <begin position="124"/>
        <end position="141"/>
    </location>
</feature>
<keyword evidence="3 5" id="KW-1133">Transmembrane helix</keyword>